<evidence type="ECO:0000313" key="2">
    <source>
        <dbReference type="EMBL" id="EAR26874.1"/>
    </source>
</evidence>
<dbReference type="InterPro" id="IPR053195">
    <property type="entry name" value="Bax-like"/>
</dbReference>
<dbReference type="eggNOG" id="COG2992">
    <property type="taxonomic scope" value="Bacteria"/>
</dbReference>
<dbReference type="GO" id="GO:0004040">
    <property type="term" value="F:amidase activity"/>
    <property type="evidence" value="ECO:0007669"/>
    <property type="project" value="InterPro"/>
</dbReference>
<dbReference type="OrthoDB" id="9788155at2"/>
<evidence type="ECO:0000259" key="1">
    <source>
        <dbReference type="Pfam" id="PF01832"/>
    </source>
</evidence>
<dbReference type="RefSeq" id="WP_009839117.1">
    <property type="nucleotide sequence ID" value="NZ_AAOH01000008.1"/>
</dbReference>
<gene>
    <name evidence="2" type="ORF">PTD2_09848</name>
</gene>
<dbReference type="Gene3D" id="1.10.530.10">
    <property type="match status" value="1"/>
</dbReference>
<evidence type="ECO:0000313" key="3">
    <source>
        <dbReference type="Proteomes" id="UP000006201"/>
    </source>
</evidence>
<feature type="domain" description="Mannosyl-glycoprotein endo-beta-N-acetylglucosamidase-like" evidence="1">
    <location>
        <begin position="129"/>
        <end position="258"/>
    </location>
</feature>
<proteinExistence type="predicted"/>
<dbReference type="PANTHER" id="PTHR40572:SF1">
    <property type="entry name" value="PROTEIN BAX"/>
    <property type="match status" value="1"/>
</dbReference>
<sequence length="278" mass="31695">MAVSQKRLLIGLALLMLVVGALFYRMTMTEPLAVLNATSKAPVTSLPDFEQYQDVKAKKQAFFDFLRPIIKEQNDFIRAQRVQVSQYAEQFKQGNTFSEQDLEVLQAYAEAYDLDEQPFEADFFAVLLRRVDVIPPSLALAQAAIESGWGSSRFAKEGNNLFGHWCFSKGCGFVPLGRDDNKYHEVAKFKTVNEAVRKYMRNLNAYHPYTPMRQIRLAQRTQQQAVTGLVLIHGLLDYSQMKDQYIAKVVRMIKQNKLTRYDDAIAVTDQSMAKASVE</sequence>
<dbReference type="STRING" id="87626.PTD2_09848"/>
<dbReference type="InterPro" id="IPR002901">
    <property type="entry name" value="MGlyc_endo_b_GlcNAc-like_dom"/>
</dbReference>
<dbReference type="EMBL" id="AAOH01000008">
    <property type="protein sequence ID" value="EAR26874.1"/>
    <property type="molecule type" value="Genomic_DNA"/>
</dbReference>
<dbReference type="Pfam" id="PF01832">
    <property type="entry name" value="Glucosaminidase"/>
    <property type="match status" value="1"/>
</dbReference>
<name>A4CE62_9GAMM</name>
<comment type="caution">
    <text evidence="2">The sequence shown here is derived from an EMBL/GenBank/DDBJ whole genome shotgun (WGS) entry which is preliminary data.</text>
</comment>
<keyword evidence="3" id="KW-1185">Reference proteome</keyword>
<dbReference type="Proteomes" id="UP000006201">
    <property type="component" value="Unassembled WGS sequence"/>
</dbReference>
<dbReference type="AlphaFoldDB" id="A4CE62"/>
<organism evidence="2 3">
    <name type="scientific">Pseudoalteromonas tunicata D2</name>
    <dbReference type="NCBI Taxonomy" id="87626"/>
    <lineage>
        <taxon>Bacteria</taxon>
        <taxon>Pseudomonadati</taxon>
        <taxon>Pseudomonadota</taxon>
        <taxon>Gammaproteobacteria</taxon>
        <taxon>Alteromonadales</taxon>
        <taxon>Pseudoalteromonadaceae</taxon>
        <taxon>Pseudoalteromonas</taxon>
    </lineage>
</organism>
<protein>
    <submittedName>
        <fullName evidence="2">Uncharacterized FlgJ-related protein</fullName>
    </submittedName>
</protein>
<accession>A4CE62</accession>
<reference evidence="2 3" key="1">
    <citation type="submission" date="2006-02" db="EMBL/GenBank/DDBJ databases">
        <authorList>
            <person name="Moran M.A."/>
            <person name="Kjelleberg S."/>
            <person name="Egan S."/>
            <person name="Saunders N."/>
            <person name="Thomas T."/>
            <person name="Ferriera S."/>
            <person name="Johnson J."/>
            <person name="Kravitz S."/>
            <person name="Halpern A."/>
            <person name="Remington K."/>
            <person name="Beeson K."/>
            <person name="Tran B."/>
            <person name="Rogers Y.-H."/>
            <person name="Friedman R."/>
            <person name="Venter J.C."/>
        </authorList>
    </citation>
    <scope>NUCLEOTIDE SEQUENCE [LARGE SCALE GENOMIC DNA]</scope>
    <source>
        <strain evidence="2 3">D2</strain>
    </source>
</reference>
<dbReference type="HOGENOM" id="CLU_061344_1_0_6"/>
<dbReference type="PANTHER" id="PTHR40572">
    <property type="entry name" value="PROTEIN BAX"/>
    <property type="match status" value="1"/>
</dbReference>